<dbReference type="Gene3D" id="3.40.50.720">
    <property type="entry name" value="NAD(P)-binding Rossmann-like Domain"/>
    <property type="match status" value="1"/>
</dbReference>
<keyword evidence="3" id="KW-0560">Oxidoreductase</keyword>
<dbReference type="InterPro" id="IPR020904">
    <property type="entry name" value="Sc_DH/Rdtase_CS"/>
</dbReference>
<dbReference type="PROSITE" id="PS00061">
    <property type="entry name" value="ADH_SHORT"/>
    <property type="match status" value="1"/>
</dbReference>
<dbReference type="InterPro" id="IPR002347">
    <property type="entry name" value="SDR_fam"/>
</dbReference>
<keyword evidence="6" id="KW-1185">Reference proteome</keyword>
<protein>
    <submittedName>
        <fullName evidence="5">Uncharacterized protein</fullName>
    </submittedName>
</protein>
<organism evidence="5 6">
    <name type="scientific">Hypocrea virens (strain Gv29-8 / FGSC 10586)</name>
    <name type="common">Gliocladium virens</name>
    <name type="synonym">Trichoderma virens</name>
    <dbReference type="NCBI Taxonomy" id="413071"/>
    <lineage>
        <taxon>Eukaryota</taxon>
        <taxon>Fungi</taxon>
        <taxon>Dikarya</taxon>
        <taxon>Ascomycota</taxon>
        <taxon>Pezizomycotina</taxon>
        <taxon>Sordariomycetes</taxon>
        <taxon>Hypocreomycetidae</taxon>
        <taxon>Hypocreales</taxon>
        <taxon>Hypocreaceae</taxon>
        <taxon>Trichoderma</taxon>
    </lineage>
</organism>
<dbReference type="AlphaFoldDB" id="G9MU01"/>
<dbReference type="GeneID" id="25788118"/>
<dbReference type="OrthoDB" id="5371740at2759"/>
<dbReference type="Proteomes" id="UP000007115">
    <property type="component" value="Unassembled WGS sequence"/>
</dbReference>
<gene>
    <name evidence="5" type="ORF">TRIVIDRAFT_151220</name>
</gene>
<dbReference type="RefSeq" id="XP_013956271.1">
    <property type="nucleotide sequence ID" value="XM_014100796.1"/>
</dbReference>
<evidence type="ECO:0000256" key="1">
    <source>
        <dbReference type="ARBA" id="ARBA00006484"/>
    </source>
</evidence>
<dbReference type="SUPFAM" id="SSF51735">
    <property type="entry name" value="NAD(P)-binding Rossmann-fold domains"/>
    <property type="match status" value="1"/>
</dbReference>
<dbReference type="VEuPathDB" id="FungiDB:TRIVIDRAFT_151220"/>
<dbReference type="eggNOG" id="KOG0725">
    <property type="taxonomic scope" value="Eukaryota"/>
</dbReference>
<accession>G9MU01</accession>
<dbReference type="STRING" id="413071.G9MU01"/>
<dbReference type="PANTHER" id="PTHR43180:SF33">
    <property type="entry name" value="15-HYDROXYPROSTAGLANDIN DEHYDROGENASE [NAD(+)]-LIKE"/>
    <property type="match status" value="1"/>
</dbReference>
<dbReference type="PRINTS" id="PR00080">
    <property type="entry name" value="SDRFAMILY"/>
</dbReference>
<comment type="similarity">
    <text evidence="1 4">Belongs to the short-chain dehydrogenases/reductases (SDR) family.</text>
</comment>
<evidence type="ECO:0000256" key="2">
    <source>
        <dbReference type="ARBA" id="ARBA00022857"/>
    </source>
</evidence>
<dbReference type="PANTHER" id="PTHR43180">
    <property type="entry name" value="3-OXOACYL-(ACYL-CARRIER-PROTEIN) REDUCTASE (AFU_ORTHOLOGUE AFUA_6G11210)"/>
    <property type="match status" value="1"/>
</dbReference>
<evidence type="ECO:0000313" key="6">
    <source>
        <dbReference type="Proteomes" id="UP000007115"/>
    </source>
</evidence>
<dbReference type="GO" id="GO:0016491">
    <property type="term" value="F:oxidoreductase activity"/>
    <property type="evidence" value="ECO:0007669"/>
    <property type="project" value="UniProtKB-KW"/>
</dbReference>
<dbReference type="Pfam" id="PF00106">
    <property type="entry name" value="adh_short"/>
    <property type="match status" value="1"/>
</dbReference>
<evidence type="ECO:0000313" key="5">
    <source>
        <dbReference type="EMBL" id="EHK22078.1"/>
    </source>
</evidence>
<dbReference type="InParanoid" id="G9MU01"/>
<dbReference type="OMA" id="KGYWVQG"/>
<name>G9MU01_HYPVG</name>
<dbReference type="InterPro" id="IPR036291">
    <property type="entry name" value="NAD(P)-bd_dom_sf"/>
</dbReference>
<proteinExistence type="inferred from homology"/>
<evidence type="ECO:0000256" key="4">
    <source>
        <dbReference type="RuleBase" id="RU000363"/>
    </source>
</evidence>
<dbReference type="PRINTS" id="PR00081">
    <property type="entry name" value="GDHRDH"/>
</dbReference>
<dbReference type="EMBL" id="ABDF02000031">
    <property type="protein sequence ID" value="EHK22078.1"/>
    <property type="molecule type" value="Genomic_DNA"/>
</dbReference>
<evidence type="ECO:0000256" key="3">
    <source>
        <dbReference type="ARBA" id="ARBA00023002"/>
    </source>
</evidence>
<dbReference type="HOGENOM" id="CLU_010194_13_1_1"/>
<keyword evidence="2" id="KW-0521">NADP</keyword>
<comment type="caution">
    <text evidence="5">The sequence shown here is derived from an EMBL/GenBank/DDBJ whole genome shotgun (WGS) entry which is preliminary data.</text>
</comment>
<reference evidence="5 6" key="1">
    <citation type="journal article" date="2011" name="Genome Biol.">
        <title>Comparative genome sequence analysis underscores mycoparasitism as the ancestral life style of Trichoderma.</title>
        <authorList>
            <person name="Kubicek C.P."/>
            <person name="Herrera-Estrella A."/>
            <person name="Seidl-Seiboth V."/>
            <person name="Martinez D.A."/>
            <person name="Druzhinina I.S."/>
            <person name="Thon M."/>
            <person name="Zeilinger S."/>
            <person name="Casas-Flores S."/>
            <person name="Horwitz B.A."/>
            <person name="Mukherjee P.K."/>
            <person name="Mukherjee M."/>
            <person name="Kredics L."/>
            <person name="Alcaraz L.D."/>
            <person name="Aerts A."/>
            <person name="Antal Z."/>
            <person name="Atanasova L."/>
            <person name="Cervantes-Badillo M.G."/>
            <person name="Challacombe J."/>
            <person name="Chertkov O."/>
            <person name="McCluskey K."/>
            <person name="Coulpier F."/>
            <person name="Deshpande N."/>
            <person name="von Doehren H."/>
            <person name="Ebbole D.J."/>
            <person name="Esquivel-Naranjo E.U."/>
            <person name="Fekete E."/>
            <person name="Flipphi M."/>
            <person name="Glaser F."/>
            <person name="Gomez-Rodriguez E.Y."/>
            <person name="Gruber S."/>
            <person name="Han C."/>
            <person name="Henrissat B."/>
            <person name="Hermosa R."/>
            <person name="Hernandez-Onate M."/>
            <person name="Karaffa L."/>
            <person name="Kosti I."/>
            <person name="Le Crom S."/>
            <person name="Lindquist E."/>
            <person name="Lucas S."/>
            <person name="Luebeck M."/>
            <person name="Luebeck P.S."/>
            <person name="Margeot A."/>
            <person name="Metz B."/>
            <person name="Misra M."/>
            <person name="Nevalainen H."/>
            <person name="Omann M."/>
            <person name="Packer N."/>
            <person name="Perrone G."/>
            <person name="Uresti-Rivera E.E."/>
            <person name="Salamov A."/>
            <person name="Schmoll M."/>
            <person name="Seiboth B."/>
            <person name="Shapiro H."/>
            <person name="Sukno S."/>
            <person name="Tamayo-Ramos J.A."/>
            <person name="Tisch D."/>
            <person name="Wiest A."/>
            <person name="Wilkinson H.H."/>
            <person name="Zhang M."/>
            <person name="Coutinho P.M."/>
            <person name="Kenerley C.M."/>
            <person name="Monte E."/>
            <person name="Baker S.E."/>
            <person name="Grigoriev I.V."/>
        </authorList>
    </citation>
    <scope>NUCLEOTIDE SEQUENCE [LARGE SCALE GENOMIC DNA]</scope>
    <source>
        <strain evidence="6">Gv29-8 / FGSC 10586</strain>
    </source>
</reference>
<sequence length="286" mass="30764">MSQFTPPSEVELREWATGKAIIITGGAQGIGFGVAQLFANAGAKVVIADIDETVGKQAQESLGSNSLFVRCNVTSWKDQVQLFQTAIANFNRIDLVISNAGINPELVPSNGSKYDYLVDKYRDGESDKLESLEPPITSVFDVNITGVLYNLRLAMHHMIANGGGRIVVMGSAASYMGFDDHALYCASKHAILGLVRATSLRKECTDNNISVSVVAPWVTQTRMTQAFIDHLPTSISISSPGDVAAAIAISATQPIEKIRGKSIWVQGKTYTEVEDVITACQGKLIL</sequence>